<organism evidence="2 3">
    <name type="scientific">Bacteroides oleiciplenus</name>
    <dbReference type="NCBI Taxonomy" id="626931"/>
    <lineage>
        <taxon>Bacteria</taxon>
        <taxon>Pseudomonadati</taxon>
        <taxon>Bacteroidota</taxon>
        <taxon>Bacteroidia</taxon>
        <taxon>Bacteroidales</taxon>
        <taxon>Bacteroidaceae</taxon>
        <taxon>Bacteroides</taxon>
    </lineage>
</organism>
<proteinExistence type="predicted"/>
<feature type="transmembrane region" description="Helical" evidence="1">
    <location>
        <begin position="41"/>
        <end position="66"/>
    </location>
</feature>
<keyword evidence="1" id="KW-0812">Transmembrane</keyword>
<protein>
    <submittedName>
        <fullName evidence="2">Uncharacterized protein</fullName>
    </submittedName>
</protein>
<comment type="caution">
    <text evidence="2">The sequence shown here is derived from an EMBL/GenBank/DDBJ whole genome shotgun (WGS) entry which is preliminary data.</text>
</comment>
<keyword evidence="1" id="KW-0472">Membrane</keyword>
<evidence type="ECO:0000313" key="3">
    <source>
        <dbReference type="Proteomes" id="UP000260983"/>
    </source>
</evidence>
<feature type="transmembrane region" description="Helical" evidence="1">
    <location>
        <begin position="7"/>
        <end position="29"/>
    </location>
</feature>
<dbReference type="Proteomes" id="UP000260983">
    <property type="component" value="Unassembled WGS sequence"/>
</dbReference>
<evidence type="ECO:0000256" key="1">
    <source>
        <dbReference type="SAM" id="Phobius"/>
    </source>
</evidence>
<dbReference type="AlphaFoldDB" id="A0A3E5BC94"/>
<evidence type="ECO:0000313" key="2">
    <source>
        <dbReference type="EMBL" id="RGN35208.1"/>
    </source>
</evidence>
<dbReference type="EMBL" id="QSUL01000007">
    <property type="protein sequence ID" value="RGN35208.1"/>
    <property type="molecule type" value="Genomic_DNA"/>
</dbReference>
<gene>
    <name evidence="2" type="ORF">DXB65_11255</name>
</gene>
<keyword evidence="1" id="KW-1133">Transmembrane helix</keyword>
<sequence length="188" mass="21618">MSFIFNIMLALLWGGLLSVVLVVLLYVLVRALYPFCKLTLLSGLVMFVLWIFLFVQSTMMVGALYAKGYVDDLKTMVATFMEKGTDVSDSLNYLQQADQLKRNLSEQYPILESYLDRLDISELLDKNMPVEIVLAEGVKEMIHFYILRRVLWMVAFLLVGGILYHLLQRKGSSYSNTYNTTYSSTMKF</sequence>
<reference evidence="2 3" key="1">
    <citation type="submission" date="2018-08" db="EMBL/GenBank/DDBJ databases">
        <title>A genome reference for cultivated species of the human gut microbiota.</title>
        <authorList>
            <person name="Zou Y."/>
            <person name="Xue W."/>
            <person name="Luo G."/>
        </authorList>
    </citation>
    <scope>NUCLEOTIDE SEQUENCE [LARGE SCALE GENOMIC DNA]</scope>
    <source>
        <strain evidence="2 3">OM05-15BH</strain>
    </source>
</reference>
<accession>A0A3E5BC94</accession>
<name>A0A3E5BC94_9BACE</name>
<feature type="transmembrane region" description="Helical" evidence="1">
    <location>
        <begin position="150"/>
        <end position="167"/>
    </location>
</feature>